<comment type="caution">
    <text evidence="5">The sequence shown here is derived from an EMBL/GenBank/DDBJ whole genome shotgun (WGS) entry which is preliminary data.</text>
</comment>
<dbReference type="AlphaFoldDB" id="A0A4R9A9L4"/>
<keyword evidence="6" id="KW-1185">Reference proteome</keyword>
<keyword evidence="3" id="KW-0804">Transcription</keyword>
<evidence type="ECO:0000313" key="6">
    <source>
        <dbReference type="Proteomes" id="UP000297447"/>
    </source>
</evidence>
<dbReference type="EMBL" id="SOHE01000016">
    <property type="protein sequence ID" value="TFD54448.1"/>
    <property type="molecule type" value="Genomic_DNA"/>
</dbReference>
<keyword evidence="2" id="KW-0238">DNA-binding</keyword>
<sequence>MPIIDAIDARILLALSDDARLAGVEIAQRLGLSRNTVQSHLARLESGDFLASIDRRVIHRALGYPLTAFVSALADQHQLATIEEVLSTIPEVVEVHGVAGESDVMIQIVARDADDLYRIAGVILATPGIQRTEVALSMREMVAYRTRPLLEKRAAPRPLE</sequence>
<keyword evidence="1" id="KW-0805">Transcription regulation</keyword>
<dbReference type="OrthoDB" id="9809462at2"/>
<dbReference type="InterPro" id="IPR011991">
    <property type="entry name" value="ArsR-like_HTH"/>
</dbReference>
<dbReference type="CDD" id="cd00090">
    <property type="entry name" value="HTH_ARSR"/>
    <property type="match status" value="1"/>
</dbReference>
<dbReference type="Gene3D" id="3.30.70.920">
    <property type="match status" value="1"/>
</dbReference>
<dbReference type="GO" id="GO:0005829">
    <property type="term" value="C:cytosol"/>
    <property type="evidence" value="ECO:0007669"/>
    <property type="project" value="TreeGrafter"/>
</dbReference>
<evidence type="ECO:0000256" key="3">
    <source>
        <dbReference type="ARBA" id="ARBA00023163"/>
    </source>
</evidence>
<organism evidence="5 6">
    <name type="scientific">Cryobacterium frigoriphilum</name>
    <dbReference type="NCBI Taxonomy" id="1259150"/>
    <lineage>
        <taxon>Bacteria</taxon>
        <taxon>Bacillati</taxon>
        <taxon>Actinomycetota</taxon>
        <taxon>Actinomycetes</taxon>
        <taxon>Micrococcales</taxon>
        <taxon>Microbacteriaceae</taxon>
        <taxon>Cryobacterium</taxon>
    </lineage>
</organism>
<dbReference type="Pfam" id="PF01037">
    <property type="entry name" value="AsnC_trans_reg"/>
    <property type="match status" value="1"/>
</dbReference>
<dbReference type="InterPro" id="IPR019887">
    <property type="entry name" value="Tscrpt_reg_AsnC/Lrp_C"/>
</dbReference>
<dbReference type="Gene3D" id="1.10.10.10">
    <property type="entry name" value="Winged helix-like DNA-binding domain superfamily/Winged helix DNA-binding domain"/>
    <property type="match status" value="1"/>
</dbReference>
<proteinExistence type="predicted"/>
<name>A0A4R9A9L4_9MICO</name>
<dbReference type="InterPro" id="IPR000485">
    <property type="entry name" value="AsnC-type_HTH_dom"/>
</dbReference>
<protein>
    <submittedName>
        <fullName evidence="5">Lrp/AsnC family transcriptional regulator</fullName>
    </submittedName>
</protein>
<dbReference type="Proteomes" id="UP000297447">
    <property type="component" value="Unassembled WGS sequence"/>
</dbReference>
<reference evidence="5 6" key="1">
    <citation type="submission" date="2019-03" db="EMBL/GenBank/DDBJ databases">
        <title>Genomics of glacier-inhabiting Cryobacterium strains.</title>
        <authorList>
            <person name="Liu Q."/>
            <person name="Xin Y.-H."/>
        </authorList>
    </citation>
    <scope>NUCLEOTIDE SEQUENCE [LARGE SCALE GENOMIC DNA]</scope>
    <source>
        <strain evidence="5 6">Hh14</strain>
    </source>
</reference>
<dbReference type="Pfam" id="PF13412">
    <property type="entry name" value="HTH_24"/>
    <property type="match status" value="1"/>
</dbReference>
<accession>A0A4R9A9L4</accession>
<dbReference type="InterPro" id="IPR036388">
    <property type="entry name" value="WH-like_DNA-bd_sf"/>
</dbReference>
<evidence type="ECO:0000256" key="1">
    <source>
        <dbReference type="ARBA" id="ARBA00023015"/>
    </source>
</evidence>
<dbReference type="PANTHER" id="PTHR30154">
    <property type="entry name" value="LEUCINE-RESPONSIVE REGULATORY PROTEIN"/>
    <property type="match status" value="1"/>
</dbReference>
<dbReference type="InterPro" id="IPR019888">
    <property type="entry name" value="Tscrpt_reg_AsnC-like"/>
</dbReference>
<dbReference type="PANTHER" id="PTHR30154:SF34">
    <property type="entry name" value="TRANSCRIPTIONAL REGULATOR AZLB"/>
    <property type="match status" value="1"/>
</dbReference>
<evidence type="ECO:0000256" key="2">
    <source>
        <dbReference type="ARBA" id="ARBA00023125"/>
    </source>
</evidence>
<dbReference type="InterPro" id="IPR036390">
    <property type="entry name" value="WH_DNA-bd_sf"/>
</dbReference>
<dbReference type="SUPFAM" id="SSF54909">
    <property type="entry name" value="Dimeric alpha+beta barrel"/>
    <property type="match status" value="1"/>
</dbReference>
<dbReference type="GO" id="GO:0043200">
    <property type="term" value="P:response to amino acid"/>
    <property type="evidence" value="ECO:0007669"/>
    <property type="project" value="TreeGrafter"/>
</dbReference>
<evidence type="ECO:0000313" key="5">
    <source>
        <dbReference type="EMBL" id="TFD54448.1"/>
    </source>
</evidence>
<dbReference type="SUPFAM" id="SSF46785">
    <property type="entry name" value="Winged helix' DNA-binding domain"/>
    <property type="match status" value="1"/>
</dbReference>
<dbReference type="RefSeq" id="WP_134518123.1">
    <property type="nucleotide sequence ID" value="NZ_SOHE01000016.1"/>
</dbReference>
<dbReference type="InterPro" id="IPR011008">
    <property type="entry name" value="Dimeric_a/b-barrel"/>
</dbReference>
<dbReference type="PRINTS" id="PR00033">
    <property type="entry name" value="HTHASNC"/>
</dbReference>
<feature type="domain" description="Transcription regulator AsnC/Lrp ligand binding" evidence="4">
    <location>
        <begin position="75"/>
        <end position="140"/>
    </location>
</feature>
<evidence type="ECO:0000259" key="4">
    <source>
        <dbReference type="Pfam" id="PF01037"/>
    </source>
</evidence>
<dbReference type="GO" id="GO:0043565">
    <property type="term" value="F:sequence-specific DNA binding"/>
    <property type="evidence" value="ECO:0007669"/>
    <property type="project" value="InterPro"/>
</dbReference>
<dbReference type="SMART" id="SM00344">
    <property type="entry name" value="HTH_ASNC"/>
    <property type="match status" value="1"/>
</dbReference>
<gene>
    <name evidence="5" type="ORF">E3T55_03150</name>
</gene>